<evidence type="ECO:0000313" key="5">
    <source>
        <dbReference type="Proteomes" id="UP000886476"/>
    </source>
</evidence>
<organism evidence="4 5">
    <name type="scientific">Bradyrhizobium aeschynomenes</name>
    <dbReference type="NCBI Taxonomy" id="2734909"/>
    <lineage>
        <taxon>Bacteria</taxon>
        <taxon>Pseudomonadati</taxon>
        <taxon>Pseudomonadota</taxon>
        <taxon>Alphaproteobacteria</taxon>
        <taxon>Hyphomicrobiales</taxon>
        <taxon>Nitrobacteraceae</taxon>
        <taxon>Bradyrhizobium</taxon>
    </lineage>
</organism>
<evidence type="ECO:0000313" key="4">
    <source>
        <dbReference type="EMBL" id="NPU64610.1"/>
    </source>
</evidence>
<keyword evidence="5" id="KW-1185">Reference proteome</keyword>
<gene>
    <name evidence="4" type="ORF">HL667_06335</name>
</gene>
<comment type="caution">
    <text evidence="4">The sequence shown here is derived from an EMBL/GenBank/DDBJ whole genome shotgun (WGS) entry which is preliminary data.</text>
</comment>
<dbReference type="Proteomes" id="UP000886476">
    <property type="component" value="Unassembled WGS sequence"/>
</dbReference>
<dbReference type="InterPro" id="IPR008918">
    <property type="entry name" value="HhH2"/>
</dbReference>
<dbReference type="PANTHER" id="PTHR42646:SF2">
    <property type="entry name" value="5'-3' EXONUCLEASE FAMILY PROTEIN"/>
    <property type="match status" value="1"/>
</dbReference>
<proteinExistence type="predicted"/>
<dbReference type="EMBL" id="JABFDN010000001">
    <property type="protein sequence ID" value="NPU64610.1"/>
    <property type="molecule type" value="Genomic_DNA"/>
</dbReference>
<accession>A0ABX2CAV6</accession>
<dbReference type="InterPro" id="IPR038969">
    <property type="entry name" value="FEN"/>
</dbReference>
<dbReference type="Gene3D" id="1.10.150.20">
    <property type="entry name" value="5' to 3' exonuclease, C-terminal subdomain"/>
    <property type="match status" value="1"/>
</dbReference>
<evidence type="ECO:0000256" key="1">
    <source>
        <dbReference type="ARBA" id="ARBA00022722"/>
    </source>
</evidence>
<keyword evidence="2" id="KW-0378">Hydrolase</keyword>
<dbReference type="InterPro" id="IPR036279">
    <property type="entry name" value="5-3_exonuclease_C_sf"/>
</dbReference>
<reference evidence="4" key="1">
    <citation type="submission" date="2020-05" db="EMBL/GenBank/DDBJ databases">
        <title>Nod-independent and nitrogen-fixing Bradyrhizobium aeschynomene sp. nov. isolated from nodules of Aeschynomene indica.</title>
        <authorList>
            <person name="Zhang Z."/>
        </authorList>
    </citation>
    <scope>NUCLEOTIDE SEQUENCE</scope>
    <source>
        <strain evidence="4">83012</strain>
    </source>
</reference>
<evidence type="ECO:0000259" key="3">
    <source>
        <dbReference type="SMART" id="SM00475"/>
    </source>
</evidence>
<dbReference type="SUPFAM" id="SSF47807">
    <property type="entry name" value="5' to 3' exonuclease, C-terminal subdomain"/>
    <property type="match status" value="1"/>
</dbReference>
<dbReference type="SUPFAM" id="SSF88723">
    <property type="entry name" value="PIN domain-like"/>
    <property type="match status" value="1"/>
</dbReference>
<evidence type="ECO:0000256" key="2">
    <source>
        <dbReference type="ARBA" id="ARBA00022801"/>
    </source>
</evidence>
<dbReference type="InterPro" id="IPR002421">
    <property type="entry name" value="5-3_exonuclease"/>
</dbReference>
<dbReference type="Gene3D" id="3.40.50.1010">
    <property type="entry name" value="5'-nuclease"/>
    <property type="match status" value="1"/>
</dbReference>
<dbReference type="RefSeq" id="WP_172109643.1">
    <property type="nucleotide sequence ID" value="NZ_JABFDN010000001.1"/>
</dbReference>
<protein>
    <recommendedName>
        <fullName evidence="3">5'-3' exonuclease domain-containing protein</fullName>
    </recommendedName>
</protein>
<sequence>MGREHALHQVQGRSGGLLLPVSEKLTVLIDGDIIAYKAASVHQKTFDFGDGPVYETDLEGAIGLAENLIYTAAEKLKASSIVACLTGPLMEISARNFRKELLPTYKGNRKGPKPVLLPSVKEYIRSTFDTKIKDGIEADDVMGIMCTHPSLIPGKKVIVSIDKDLLQVPGRHYNPDTDTKRMVSEQAGDRLFMMQTLTGDITDNYPGLPRVGPVKAAAILDEEPDGPIDPEITQLQWHWSRVVKAFEKKGLTEDDALVQARCARILRHTDYDFKRNEPILWSPR</sequence>
<dbReference type="PANTHER" id="PTHR42646">
    <property type="entry name" value="FLAP ENDONUCLEASE XNI"/>
    <property type="match status" value="1"/>
</dbReference>
<name>A0ABX2CAV6_9BRAD</name>
<dbReference type="Pfam" id="PF02739">
    <property type="entry name" value="5_3_exonuc_N"/>
    <property type="match status" value="1"/>
</dbReference>
<dbReference type="InterPro" id="IPR020046">
    <property type="entry name" value="5-3_exonucl_a-hlix_arch_N"/>
</dbReference>
<dbReference type="SMART" id="SM00475">
    <property type="entry name" value="53EXOc"/>
    <property type="match status" value="1"/>
</dbReference>
<keyword evidence="1" id="KW-0540">Nuclease</keyword>
<dbReference type="InterPro" id="IPR029060">
    <property type="entry name" value="PIN-like_dom_sf"/>
</dbReference>
<feature type="domain" description="5'-3' exonuclease" evidence="3">
    <location>
        <begin position="23"/>
        <end position="276"/>
    </location>
</feature>
<dbReference type="SMART" id="SM00279">
    <property type="entry name" value="HhH2"/>
    <property type="match status" value="1"/>
</dbReference>